<dbReference type="PANTHER" id="PTHR35011:SF10">
    <property type="entry name" value="TRAP TRANSPORTER SMALL PERMEASE PROTEIN"/>
    <property type="match status" value="1"/>
</dbReference>
<keyword evidence="6 9" id="KW-1133">Transmembrane helix</keyword>
<evidence type="ECO:0000313" key="11">
    <source>
        <dbReference type="EMBL" id="KFE33386.1"/>
    </source>
</evidence>
<dbReference type="EMBL" id="AQRC01000021">
    <property type="protein sequence ID" value="KFE33386.1"/>
    <property type="molecule type" value="Genomic_DNA"/>
</dbReference>
<gene>
    <name evidence="11" type="ORF">DW2_18109</name>
</gene>
<evidence type="ECO:0000256" key="8">
    <source>
        <dbReference type="ARBA" id="ARBA00038436"/>
    </source>
</evidence>
<keyword evidence="7 9" id="KW-0472">Membrane</keyword>
<dbReference type="GO" id="GO:0022857">
    <property type="term" value="F:transmembrane transporter activity"/>
    <property type="evidence" value="ECO:0007669"/>
    <property type="project" value="UniProtKB-UniRule"/>
</dbReference>
<dbReference type="GO" id="GO:0005886">
    <property type="term" value="C:plasma membrane"/>
    <property type="evidence" value="ECO:0007669"/>
    <property type="project" value="UniProtKB-SubCell"/>
</dbReference>
<keyword evidence="5 9" id="KW-0812">Transmembrane</keyword>
<comment type="function">
    <text evidence="9">Part of the tripartite ATP-independent periplasmic (TRAP) transport system.</text>
</comment>
<comment type="caution">
    <text evidence="11">The sequence shown here is derived from an EMBL/GenBank/DDBJ whole genome shotgun (WGS) entry which is preliminary data.</text>
</comment>
<dbReference type="GO" id="GO:0015740">
    <property type="term" value="P:C4-dicarboxylate transport"/>
    <property type="evidence" value="ECO:0007669"/>
    <property type="project" value="TreeGrafter"/>
</dbReference>
<reference evidence="12" key="1">
    <citation type="submission" date="2013-04" db="EMBL/GenBank/DDBJ databases">
        <title>Thioclava sp. 13D2W-2 Genome Sequencing.</title>
        <authorList>
            <person name="Lai Q."/>
            <person name="Li G."/>
            <person name="Shao Z."/>
        </authorList>
    </citation>
    <scope>NUCLEOTIDE SEQUENCE [LARGE SCALE GENOMIC DNA]</scope>
    <source>
        <strain evidence="12">13D2W-2</strain>
    </source>
</reference>
<comment type="similarity">
    <text evidence="8 9">Belongs to the TRAP transporter small permease family.</text>
</comment>
<dbReference type="PANTHER" id="PTHR35011">
    <property type="entry name" value="2,3-DIKETO-L-GULONATE TRAP TRANSPORTER SMALL PERMEASE PROTEIN YIAM"/>
    <property type="match status" value="1"/>
</dbReference>
<dbReference type="AlphaFoldDB" id="A0A085TRN9"/>
<name>A0A085TRN9_9RHOB</name>
<dbReference type="InterPro" id="IPR007387">
    <property type="entry name" value="TRAP_DctQ"/>
</dbReference>
<keyword evidence="2 9" id="KW-0813">Transport</keyword>
<comment type="subunit">
    <text evidence="9">The complex comprises the extracytoplasmic solute receptor protein and the two transmembrane proteins.</text>
</comment>
<keyword evidence="4 9" id="KW-0997">Cell inner membrane</keyword>
<proteinExistence type="inferred from homology"/>
<evidence type="ECO:0000256" key="5">
    <source>
        <dbReference type="ARBA" id="ARBA00022692"/>
    </source>
</evidence>
<evidence type="ECO:0000256" key="2">
    <source>
        <dbReference type="ARBA" id="ARBA00022448"/>
    </source>
</evidence>
<dbReference type="OrthoDB" id="9797534at2"/>
<dbReference type="eggNOG" id="COG4665">
    <property type="taxonomic scope" value="Bacteria"/>
</dbReference>
<organism evidence="11 12">
    <name type="scientific">Thioclava atlantica</name>
    <dbReference type="NCBI Taxonomy" id="1317124"/>
    <lineage>
        <taxon>Bacteria</taxon>
        <taxon>Pseudomonadati</taxon>
        <taxon>Pseudomonadota</taxon>
        <taxon>Alphaproteobacteria</taxon>
        <taxon>Rhodobacterales</taxon>
        <taxon>Paracoccaceae</taxon>
        <taxon>Thioclava</taxon>
    </lineage>
</organism>
<reference evidence="11 12" key="2">
    <citation type="journal article" date="2015" name="Antonie Van Leeuwenhoek">
        <title>Thioclava indica sp. nov., isolated from surface seawater of the Indian Ocean.</title>
        <authorList>
            <person name="Liu Y."/>
            <person name="Lai Q."/>
            <person name="Du J."/>
            <person name="Xu H."/>
            <person name="Jiang L."/>
            <person name="Shao Z."/>
        </authorList>
    </citation>
    <scope>NUCLEOTIDE SEQUENCE [LARGE SCALE GENOMIC DNA]</scope>
    <source>
        <strain evidence="11 12">13D2W-2</strain>
    </source>
</reference>
<feature type="transmembrane region" description="Helical" evidence="9">
    <location>
        <begin position="55"/>
        <end position="79"/>
    </location>
</feature>
<dbReference type="Pfam" id="PF04290">
    <property type="entry name" value="DctQ"/>
    <property type="match status" value="1"/>
</dbReference>
<evidence type="ECO:0000256" key="7">
    <source>
        <dbReference type="ARBA" id="ARBA00023136"/>
    </source>
</evidence>
<evidence type="ECO:0000256" key="1">
    <source>
        <dbReference type="ARBA" id="ARBA00004429"/>
    </source>
</evidence>
<dbReference type="InterPro" id="IPR055348">
    <property type="entry name" value="DctQ"/>
</dbReference>
<dbReference type="RefSeq" id="WP_038148724.1">
    <property type="nucleotide sequence ID" value="NZ_AQRC01000021.1"/>
</dbReference>
<keyword evidence="12" id="KW-1185">Reference proteome</keyword>
<evidence type="ECO:0000313" key="12">
    <source>
        <dbReference type="Proteomes" id="UP000028607"/>
    </source>
</evidence>
<feature type="transmembrane region" description="Helical" evidence="9">
    <location>
        <begin position="100"/>
        <end position="120"/>
    </location>
</feature>
<dbReference type="Proteomes" id="UP000028607">
    <property type="component" value="Unassembled WGS sequence"/>
</dbReference>
<accession>A0A085TRN9</accession>
<comment type="subcellular location">
    <subcellularLocation>
        <location evidence="1 9">Cell inner membrane</location>
        <topology evidence="1 9">Multi-pass membrane protein</topology>
    </subcellularLocation>
</comment>
<evidence type="ECO:0000256" key="4">
    <source>
        <dbReference type="ARBA" id="ARBA00022519"/>
    </source>
</evidence>
<evidence type="ECO:0000259" key="10">
    <source>
        <dbReference type="Pfam" id="PF04290"/>
    </source>
</evidence>
<dbReference type="PATRIC" id="fig|1317124.6.peg.3642"/>
<evidence type="ECO:0000256" key="3">
    <source>
        <dbReference type="ARBA" id="ARBA00022475"/>
    </source>
</evidence>
<sequence length="181" mass="19143">MRRFLDAVYRMAEFLAALQVVAILVIMLLQVGFGLVDRFAQTLGKSAPGLSVPAYAEFCGFLLAGSIFLGIAGALRAGAHVRVTLVLGVMPSPLARAMQITTSASACILIGYFTICAAEMGLQSWQFGDRSLGTVSVPMWIPQVPMVLGLAIMTAALADLTLTFLRNAAPPWGETDGYGGE</sequence>
<evidence type="ECO:0000256" key="6">
    <source>
        <dbReference type="ARBA" id="ARBA00022989"/>
    </source>
</evidence>
<feature type="transmembrane region" description="Helical" evidence="9">
    <location>
        <begin position="12"/>
        <end position="35"/>
    </location>
</feature>
<feature type="domain" description="Tripartite ATP-independent periplasmic transporters DctQ component" evidence="10">
    <location>
        <begin position="41"/>
        <end position="160"/>
    </location>
</feature>
<protein>
    <recommendedName>
        <fullName evidence="9">TRAP transporter small permease protein</fullName>
    </recommendedName>
</protein>
<dbReference type="STRING" id="1317124.DW2_18109"/>
<evidence type="ECO:0000256" key="9">
    <source>
        <dbReference type="RuleBase" id="RU369079"/>
    </source>
</evidence>
<feature type="transmembrane region" description="Helical" evidence="9">
    <location>
        <begin position="140"/>
        <end position="162"/>
    </location>
</feature>
<keyword evidence="3" id="KW-1003">Cell membrane</keyword>